<protein>
    <submittedName>
        <fullName evidence="8">MFS transporter</fullName>
    </submittedName>
</protein>
<feature type="transmembrane region" description="Helical" evidence="6">
    <location>
        <begin position="325"/>
        <end position="344"/>
    </location>
</feature>
<feature type="transmembrane region" description="Helical" evidence="6">
    <location>
        <begin position="166"/>
        <end position="187"/>
    </location>
</feature>
<keyword evidence="4 6" id="KW-1133">Transmembrane helix</keyword>
<dbReference type="PROSITE" id="PS00216">
    <property type="entry name" value="SUGAR_TRANSPORT_1"/>
    <property type="match status" value="1"/>
</dbReference>
<dbReference type="InterPro" id="IPR050495">
    <property type="entry name" value="ATG22/LtaA_families"/>
</dbReference>
<dbReference type="InterPro" id="IPR024671">
    <property type="entry name" value="Atg22-like"/>
</dbReference>
<keyword evidence="3 6" id="KW-0812">Transmembrane</keyword>
<feature type="transmembrane region" description="Helical" evidence="6">
    <location>
        <begin position="390"/>
        <end position="410"/>
    </location>
</feature>
<dbReference type="SUPFAM" id="SSF103473">
    <property type="entry name" value="MFS general substrate transporter"/>
    <property type="match status" value="1"/>
</dbReference>
<evidence type="ECO:0000256" key="2">
    <source>
        <dbReference type="ARBA" id="ARBA00022448"/>
    </source>
</evidence>
<dbReference type="Proteomes" id="UP000268623">
    <property type="component" value="Unassembled WGS sequence"/>
</dbReference>
<dbReference type="RefSeq" id="WP_123177753.1">
    <property type="nucleotide sequence ID" value="NZ_QWDD01000002.1"/>
</dbReference>
<evidence type="ECO:0000313" key="8">
    <source>
        <dbReference type="EMBL" id="RNJ48236.1"/>
    </source>
</evidence>
<evidence type="ECO:0000256" key="4">
    <source>
        <dbReference type="ARBA" id="ARBA00022989"/>
    </source>
</evidence>
<dbReference type="OrthoDB" id="9768783at2"/>
<keyword evidence="5 6" id="KW-0472">Membrane</keyword>
<sequence>MVRDDGRAGKTGLISDQGGGIARAQRAGLVSWCLYDWANSAFSTIVSTFVFPVYFTQMVARDPIQGAAHWSYAVAAAALAVALGAPALGAVADNLGRRKPWLFAFTLLTLIFTAALWWVEPSPQFALPALALYAAAATSFGFAMIFYDAMLRSIAPPDYLGRVSGWGWSLGYAGGLICLVAALFGLLKTDPPPFGLAIAQSEHIRATNLLVAAWFALFSIPFFAFTPDRPATGVSLNQAVQTGIAGLLGSVSRIVRRPGIGRFLIAYTLYSNGINTLFSFGGIYAASAFGLSLDEVLYFGIVLNVTAGLGAATFAWIDDLIGSKWTILIALCGLSSLGLALVLIQSQALFFVLGSVLGLFVGPAQAAGRSMMARLAPSGLETEAFGLYELSGKATIFAGPLVLGFTTWMFQSQRAGMSTILLFFVAGMFVLLPLRGPVRSNG</sequence>
<feature type="transmembrane region" description="Helical" evidence="6">
    <location>
        <begin position="37"/>
        <end position="55"/>
    </location>
</feature>
<accession>A0A3M9XKE6</accession>
<feature type="transmembrane region" description="Helical" evidence="6">
    <location>
        <begin position="208"/>
        <end position="226"/>
    </location>
</feature>
<organism evidence="8 9">
    <name type="scientific">Methylocystis hirsuta</name>
    <dbReference type="NCBI Taxonomy" id="369798"/>
    <lineage>
        <taxon>Bacteria</taxon>
        <taxon>Pseudomonadati</taxon>
        <taxon>Pseudomonadota</taxon>
        <taxon>Alphaproteobacteria</taxon>
        <taxon>Hyphomicrobiales</taxon>
        <taxon>Methylocystaceae</taxon>
        <taxon>Methylocystis</taxon>
    </lineage>
</organism>
<dbReference type="PROSITE" id="PS50850">
    <property type="entry name" value="MFS"/>
    <property type="match status" value="1"/>
</dbReference>
<evidence type="ECO:0000256" key="5">
    <source>
        <dbReference type="ARBA" id="ARBA00023136"/>
    </source>
</evidence>
<feature type="transmembrane region" description="Helical" evidence="6">
    <location>
        <begin position="101"/>
        <end position="119"/>
    </location>
</feature>
<dbReference type="AlphaFoldDB" id="A0A3M9XKE6"/>
<keyword evidence="9" id="KW-1185">Reference proteome</keyword>
<name>A0A3M9XKE6_9HYPH</name>
<dbReference type="PANTHER" id="PTHR23519:SF1">
    <property type="entry name" value="AUTOPHAGY-RELATED PROTEIN 22"/>
    <property type="match status" value="1"/>
</dbReference>
<evidence type="ECO:0000259" key="7">
    <source>
        <dbReference type="PROSITE" id="PS50850"/>
    </source>
</evidence>
<dbReference type="EMBL" id="QWDD01000002">
    <property type="protein sequence ID" value="RNJ48236.1"/>
    <property type="molecule type" value="Genomic_DNA"/>
</dbReference>
<dbReference type="InterPro" id="IPR020846">
    <property type="entry name" value="MFS_dom"/>
</dbReference>
<feature type="transmembrane region" description="Helical" evidence="6">
    <location>
        <begin position="296"/>
        <end position="318"/>
    </location>
</feature>
<feature type="transmembrane region" description="Helical" evidence="6">
    <location>
        <begin position="67"/>
        <end position="89"/>
    </location>
</feature>
<dbReference type="GO" id="GO:0016020">
    <property type="term" value="C:membrane"/>
    <property type="evidence" value="ECO:0007669"/>
    <property type="project" value="InterPro"/>
</dbReference>
<dbReference type="Gene3D" id="1.20.1250.20">
    <property type="entry name" value="MFS general substrate transporter like domains"/>
    <property type="match status" value="1"/>
</dbReference>
<evidence type="ECO:0000256" key="6">
    <source>
        <dbReference type="SAM" id="Phobius"/>
    </source>
</evidence>
<gene>
    <name evidence="8" type="ORF">D1O30_19245</name>
</gene>
<evidence type="ECO:0000256" key="1">
    <source>
        <dbReference type="ARBA" id="ARBA00004127"/>
    </source>
</evidence>
<evidence type="ECO:0000313" key="9">
    <source>
        <dbReference type="Proteomes" id="UP000268623"/>
    </source>
</evidence>
<feature type="transmembrane region" description="Helical" evidence="6">
    <location>
        <begin position="350"/>
        <end position="369"/>
    </location>
</feature>
<comment type="subcellular location">
    <subcellularLocation>
        <location evidence="1">Endomembrane system</location>
        <topology evidence="1">Multi-pass membrane protein</topology>
    </subcellularLocation>
</comment>
<reference evidence="8 9" key="1">
    <citation type="submission" date="2018-08" db="EMBL/GenBank/DDBJ databases">
        <title>Genome sequence of Methylocystis hirsuta CSC1, a methanotroph able to accumulate PHAs.</title>
        <authorList>
            <person name="Bordel S."/>
            <person name="Rodriguez E."/>
            <person name="Gancedo J."/>
            <person name="Munoz R."/>
        </authorList>
    </citation>
    <scope>NUCLEOTIDE SEQUENCE [LARGE SCALE GENOMIC DNA]</scope>
    <source>
        <strain evidence="8 9">CSC1</strain>
    </source>
</reference>
<dbReference type="InterPro" id="IPR005829">
    <property type="entry name" value="Sugar_transporter_CS"/>
</dbReference>
<feature type="transmembrane region" description="Helical" evidence="6">
    <location>
        <begin position="126"/>
        <end position="146"/>
    </location>
</feature>
<feature type="transmembrane region" description="Helical" evidence="6">
    <location>
        <begin position="267"/>
        <end position="290"/>
    </location>
</feature>
<evidence type="ECO:0000256" key="3">
    <source>
        <dbReference type="ARBA" id="ARBA00022692"/>
    </source>
</evidence>
<dbReference type="InterPro" id="IPR036259">
    <property type="entry name" value="MFS_trans_sf"/>
</dbReference>
<proteinExistence type="predicted"/>
<feature type="transmembrane region" description="Helical" evidence="6">
    <location>
        <begin position="416"/>
        <end position="434"/>
    </location>
</feature>
<comment type="caution">
    <text evidence="8">The sequence shown here is derived from an EMBL/GenBank/DDBJ whole genome shotgun (WGS) entry which is preliminary data.</text>
</comment>
<keyword evidence="2" id="KW-0813">Transport</keyword>
<feature type="domain" description="Major facilitator superfamily (MFS) profile" evidence="7">
    <location>
        <begin position="1"/>
        <end position="439"/>
    </location>
</feature>
<dbReference type="GO" id="GO:0012505">
    <property type="term" value="C:endomembrane system"/>
    <property type="evidence" value="ECO:0007669"/>
    <property type="project" value="UniProtKB-SubCell"/>
</dbReference>
<dbReference type="GO" id="GO:0022857">
    <property type="term" value="F:transmembrane transporter activity"/>
    <property type="evidence" value="ECO:0007669"/>
    <property type="project" value="InterPro"/>
</dbReference>
<dbReference type="PANTHER" id="PTHR23519">
    <property type="entry name" value="AUTOPHAGY-RELATED PROTEIN 22"/>
    <property type="match status" value="1"/>
</dbReference>
<dbReference type="Pfam" id="PF11700">
    <property type="entry name" value="ATG22"/>
    <property type="match status" value="1"/>
</dbReference>